<organism evidence="3 4">
    <name type="scientific">Corynebacterium zhongnanshanii</name>
    <dbReference type="NCBI Taxonomy" id="2768834"/>
    <lineage>
        <taxon>Bacteria</taxon>
        <taxon>Bacillati</taxon>
        <taxon>Actinomycetota</taxon>
        <taxon>Actinomycetes</taxon>
        <taxon>Mycobacteriales</taxon>
        <taxon>Corynebacteriaceae</taxon>
        <taxon>Corynebacterium</taxon>
    </lineage>
</organism>
<protein>
    <recommendedName>
        <fullName evidence="2">AMIN-like domain-containing protein</fullName>
    </recommendedName>
</protein>
<gene>
    <name evidence="3" type="ORF">F8377_08340</name>
</gene>
<feature type="compositionally biased region" description="Low complexity" evidence="1">
    <location>
        <begin position="41"/>
        <end position="70"/>
    </location>
</feature>
<evidence type="ECO:0000313" key="3">
    <source>
        <dbReference type="EMBL" id="KAB3519904.1"/>
    </source>
</evidence>
<dbReference type="RefSeq" id="WP_151844668.1">
    <property type="nucleotide sequence ID" value="NZ_WBZJ01000003.1"/>
</dbReference>
<dbReference type="InterPro" id="IPR056303">
    <property type="entry name" value="AMIN-like"/>
</dbReference>
<sequence>MTGHEVSGHSRWARRGAAAVLMGAALLAGACSSDGAGGDSSDGATSTVTESRTHTQTHTQTATHTATTAARDGEGSGEVASETDKPGATMMGEVSLDDRTQPPAAGSHLRLVAVRVGHHDGFDRVVIELEGTGPAGWYTRLGKTAAHQASGHPINVAGQYALDLGVEMTPIDLEEAARQDGRMVLKPGVHPGTVAGDGEPQDTVVTEVNYAGQFEARSQFVIGLTRKVPYSVTYLDGPPRIVVDFKAR</sequence>
<dbReference type="EMBL" id="WBZJ01000003">
    <property type="protein sequence ID" value="KAB3519904.1"/>
    <property type="molecule type" value="Genomic_DNA"/>
</dbReference>
<evidence type="ECO:0000256" key="1">
    <source>
        <dbReference type="SAM" id="MobiDB-lite"/>
    </source>
</evidence>
<dbReference type="Proteomes" id="UP000436181">
    <property type="component" value="Unassembled WGS sequence"/>
</dbReference>
<evidence type="ECO:0000313" key="4">
    <source>
        <dbReference type="Proteomes" id="UP000436181"/>
    </source>
</evidence>
<proteinExistence type="predicted"/>
<reference evidence="3 4" key="1">
    <citation type="submission" date="2019-10" db="EMBL/GenBank/DDBJ databases">
        <title>Corynebacterium sp novel species isolated from the respiratory tract of Marmot.</title>
        <authorList>
            <person name="Zhang G."/>
        </authorList>
    </citation>
    <scope>NUCLEOTIDE SEQUENCE [LARGE SCALE GENOMIC DNA]</scope>
    <source>
        <strain evidence="3 4">336</strain>
    </source>
</reference>
<evidence type="ECO:0000259" key="2">
    <source>
        <dbReference type="Pfam" id="PF24837"/>
    </source>
</evidence>
<comment type="caution">
    <text evidence="3">The sequence shown here is derived from an EMBL/GenBank/DDBJ whole genome shotgun (WGS) entry which is preliminary data.</text>
</comment>
<accession>A0ABQ6VCK8</accession>
<keyword evidence="4" id="KW-1185">Reference proteome</keyword>
<name>A0ABQ6VCK8_9CORY</name>
<dbReference type="Gene3D" id="2.60.40.3500">
    <property type="match status" value="1"/>
</dbReference>
<feature type="region of interest" description="Disordered" evidence="1">
    <location>
        <begin position="33"/>
        <end position="104"/>
    </location>
</feature>
<dbReference type="Pfam" id="PF24837">
    <property type="entry name" value="AMIN-like"/>
    <property type="match status" value="1"/>
</dbReference>
<feature type="domain" description="AMIN-like" evidence="2">
    <location>
        <begin position="110"/>
        <end position="246"/>
    </location>
</feature>